<dbReference type="InterPro" id="IPR003594">
    <property type="entry name" value="HATPase_dom"/>
</dbReference>
<keyword evidence="7" id="KW-0547">Nucleotide-binding</keyword>
<dbReference type="InterPro" id="IPR003661">
    <property type="entry name" value="HisK_dim/P_dom"/>
</dbReference>
<evidence type="ECO:0000313" key="19">
    <source>
        <dbReference type="Proteomes" id="UP000188276"/>
    </source>
</evidence>
<dbReference type="Pfam" id="PF00512">
    <property type="entry name" value="HisKA"/>
    <property type="match status" value="1"/>
</dbReference>
<feature type="domain" description="Histidine kinase" evidence="16">
    <location>
        <begin position="399"/>
        <end position="618"/>
    </location>
</feature>
<keyword evidence="5 18" id="KW-0808">Transferase</keyword>
<reference evidence="19" key="1">
    <citation type="submission" date="2017-02" db="EMBL/GenBank/DDBJ databases">
        <authorList>
            <person name="Rodrigo-Torres L."/>
            <person name="Arahal R.D."/>
            <person name="Lucena T."/>
        </authorList>
    </citation>
    <scope>NUCLEOTIDE SEQUENCE [LARGE SCALE GENOMIC DNA]</scope>
    <source>
        <strain evidence="19">CECT 7878</strain>
    </source>
</reference>
<keyword evidence="4 14" id="KW-0597">Phosphoprotein</keyword>
<dbReference type="SUPFAM" id="SSF47384">
    <property type="entry name" value="Homodimeric domain of signal transducing histidine kinase"/>
    <property type="match status" value="1"/>
</dbReference>
<keyword evidence="6 15" id="KW-0812">Transmembrane</keyword>
<feature type="domain" description="Response regulatory" evidence="17">
    <location>
        <begin position="761"/>
        <end position="881"/>
    </location>
</feature>
<dbReference type="CDD" id="cd17546">
    <property type="entry name" value="REC_hyHK_CKI1_RcsC-like"/>
    <property type="match status" value="1"/>
</dbReference>
<dbReference type="InterPro" id="IPR036097">
    <property type="entry name" value="HisK_dim/P_sf"/>
</dbReference>
<dbReference type="Gene3D" id="3.40.50.2300">
    <property type="match status" value="1"/>
</dbReference>
<dbReference type="Gene3D" id="1.10.287.130">
    <property type="match status" value="1"/>
</dbReference>
<dbReference type="Gene3D" id="3.30.565.10">
    <property type="entry name" value="Histidine kinase-like ATPase, C-terminal domain"/>
    <property type="match status" value="1"/>
</dbReference>
<dbReference type="SUPFAM" id="SSF55874">
    <property type="entry name" value="ATPase domain of HSP90 chaperone/DNA topoisomerase II/histidine kinase"/>
    <property type="match status" value="1"/>
</dbReference>
<keyword evidence="13 15" id="KW-0472">Membrane</keyword>
<dbReference type="Pfam" id="PF02518">
    <property type="entry name" value="HATPase_c"/>
    <property type="match status" value="1"/>
</dbReference>
<dbReference type="Pfam" id="PF00072">
    <property type="entry name" value="Response_reg"/>
    <property type="match status" value="1"/>
</dbReference>
<evidence type="ECO:0000256" key="6">
    <source>
        <dbReference type="ARBA" id="ARBA00022692"/>
    </source>
</evidence>
<dbReference type="AlphaFoldDB" id="A0A1R4LGC9"/>
<evidence type="ECO:0000256" key="1">
    <source>
        <dbReference type="ARBA" id="ARBA00000085"/>
    </source>
</evidence>
<evidence type="ECO:0000313" key="18">
    <source>
        <dbReference type="EMBL" id="SJN55626.1"/>
    </source>
</evidence>
<name>A0A1R4LGC9_VIBR1</name>
<dbReference type="InterPro" id="IPR001789">
    <property type="entry name" value="Sig_transdc_resp-reg_receiver"/>
</dbReference>
<dbReference type="InterPro" id="IPR011006">
    <property type="entry name" value="CheY-like_superfamily"/>
</dbReference>
<keyword evidence="8 18" id="KW-0418">Kinase</keyword>
<dbReference type="OrthoDB" id="9810730at2"/>
<dbReference type="CDD" id="cd16922">
    <property type="entry name" value="HATPase_EvgS-ArcB-TorS-like"/>
    <property type="match status" value="1"/>
</dbReference>
<sequence length="886" mass="100909">MSVLKYLSIKNRLIVLCIVPVIMISWGAYQWFIQVENRMTGYANTISRVSILEKVSTLSDQFYQLLNLRQETGVIEPHHLSLFHQTTKNIAVALKQGQGSLLTYGEQQVVISNLDELAKLTERLDGIQDDALMAQSLWGFDLIYEMMVALQKQSGDLAPTHIYQMEITFGQLSWFLYWIERETWLMQEIRTKHRVDAFMRQEYFEILARQQTYLEYFVNFGASDAQLNQMTKFLSQQEFQQASILRDKVLYDRIEPQILDKYINSLERKQDALRQLVLGYAKTLSQKIQTLVNRDEQFIYLAIVLVILTLSGLIFLSISTSYRISTRLSRILHAMAQINEKSQLSHVEKIPVDGYDEFARFAIGMNDVMQTLTEQKTHLVQAKEEAVSANRAKSAFLANMSHEIRTPLNGIIGLTEMLRMQHELTAAQKEVIADIEVSSQTLLILINDILDLSKIESGRLAISPHSFNIKELVYDAVNMLNSKAVAQFNELQISLDPKLPTLVIADEFRIRQILMNLLSNAVKFTREGKIRTEILFQEADLTLICRIKDTGIGIEEEKIEQIFEPFSQEDDSITRRYGGTGLGLPICKQLLTLMNGSLTVESVKGKGSCFEVRLPLKLPAEQPKPEPFAFRALLISNSSVYSAQIHQECQRLGGELNRVESLDDIGQQLDRSLDIILYCPCLTRNASQDIEKLRQLFPSVRIVTCQHHLFLNRALVSLSDANITLPFLGARMESALRDKHPSLHQSIPEKSKLAADRLAKRVLVVEDNLMNQKIASFFLDKADFEYTVVNNGQEALDVITQGGQYTAVLMDCMMPVMDGFTATRKIRHWEIENQRGHVPIIALTASVLDEDITKCYEAGMDAYLPKPYKAEQLLEMLNSLQVSSSR</sequence>
<dbReference type="EMBL" id="FULE01000017">
    <property type="protein sequence ID" value="SJN55626.1"/>
    <property type="molecule type" value="Genomic_DNA"/>
</dbReference>
<evidence type="ECO:0000256" key="8">
    <source>
        <dbReference type="ARBA" id="ARBA00022777"/>
    </source>
</evidence>
<keyword evidence="12" id="KW-0902">Two-component regulatory system</keyword>
<dbReference type="GO" id="GO:0016787">
    <property type="term" value="F:hydrolase activity"/>
    <property type="evidence" value="ECO:0007669"/>
    <property type="project" value="UniProtKB-KW"/>
</dbReference>
<dbReference type="PROSITE" id="PS50110">
    <property type="entry name" value="RESPONSE_REGULATORY"/>
    <property type="match status" value="1"/>
</dbReference>
<keyword evidence="19" id="KW-1185">Reference proteome</keyword>
<evidence type="ECO:0000256" key="5">
    <source>
        <dbReference type="ARBA" id="ARBA00022679"/>
    </source>
</evidence>
<keyword evidence="10" id="KW-0067">ATP-binding</keyword>
<feature type="transmembrane region" description="Helical" evidence="15">
    <location>
        <begin position="12"/>
        <end position="32"/>
    </location>
</feature>
<comment type="subcellular location">
    <subcellularLocation>
        <location evidence="2">Membrane</location>
    </subcellularLocation>
</comment>
<dbReference type="PRINTS" id="PR00344">
    <property type="entry name" value="BCTRLSENSOR"/>
</dbReference>
<comment type="catalytic activity">
    <reaction evidence="1">
        <text>ATP + protein L-histidine = ADP + protein N-phospho-L-histidine.</text>
        <dbReference type="EC" id="2.7.13.3"/>
    </reaction>
</comment>
<dbReference type="Gene3D" id="6.10.340.10">
    <property type="match status" value="1"/>
</dbReference>
<accession>A0A1R4LGC9</accession>
<evidence type="ECO:0000256" key="12">
    <source>
        <dbReference type="ARBA" id="ARBA00023012"/>
    </source>
</evidence>
<dbReference type="FunFam" id="1.10.287.130:FF:000004">
    <property type="entry name" value="Ethylene receptor 1"/>
    <property type="match status" value="1"/>
</dbReference>
<dbReference type="InterPro" id="IPR036890">
    <property type="entry name" value="HATPase_C_sf"/>
</dbReference>
<evidence type="ECO:0000256" key="15">
    <source>
        <dbReference type="SAM" id="Phobius"/>
    </source>
</evidence>
<proteinExistence type="predicted"/>
<dbReference type="STRING" id="1123498.VR7878_01356"/>
<organism evidence="18 19">
    <name type="scientific">Vibrio ruber (strain DSM 16370 / JCM 11486 / BCRC 17186 / CECT 7878 / LMG 23124 / VR1)</name>
    <dbReference type="NCBI Taxonomy" id="1123498"/>
    <lineage>
        <taxon>Bacteria</taxon>
        <taxon>Pseudomonadati</taxon>
        <taxon>Pseudomonadota</taxon>
        <taxon>Gammaproteobacteria</taxon>
        <taxon>Vibrionales</taxon>
        <taxon>Vibrionaceae</taxon>
        <taxon>Vibrio</taxon>
    </lineage>
</organism>
<dbReference type="PANTHER" id="PTHR45339:SF1">
    <property type="entry name" value="HYBRID SIGNAL TRANSDUCTION HISTIDINE KINASE J"/>
    <property type="match status" value="1"/>
</dbReference>
<evidence type="ECO:0000256" key="9">
    <source>
        <dbReference type="ARBA" id="ARBA00022801"/>
    </source>
</evidence>
<keyword evidence="9" id="KW-0378">Hydrolase</keyword>
<evidence type="ECO:0000256" key="13">
    <source>
        <dbReference type="ARBA" id="ARBA00023136"/>
    </source>
</evidence>
<dbReference type="EC" id="2.7.13.3" evidence="3"/>
<gene>
    <name evidence="18" type="primary">barA_2</name>
    <name evidence="18" type="ORF">VR7878_01356</name>
</gene>
<evidence type="ECO:0000256" key="2">
    <source>
        <dbReference type="ARBA" id="ARBA00004370"/>
    </source>
</evidence>
<dbReference type="RefSeq" id="WP_077334656.1">
    <property type="nucleotide sequence ID" value="NZ_FULE01000017.1"/>
</dbReference>
<dbReference type="InterPro" id="IPR004358">
    <property type="entry name" value="Sig_transdc_His_kin-like_C"/>
</dbReference>
<dbReference type="SMART" id="SM00448">
    <property type="entry name" value="REC"/>
    <property type="match status" value="1"/>
</dbReference>
<evidence type="ECO:0000256" key="14">
    <source>
        <dbReference type="PROSITE-ProRule" id="PRU00169"/>
    </source>
</evidence>
<dbReference type="GO" id="GO:0005524">
    <property type="term" value="F:ATP binding"/>
    <property type="evidence" value="ECO:0007669"/>
    <property type="project" value="UniProtKB-KW"/>
</dbReference>
<dbReference type="CDD" id="cd00082">
    <property type="entry name" value="HisKA"/>
    <property type="match status" value="1"/>
</dbReference>
<evidence type="ECO:0000256" key="4">
    <source>
        <dbReference type="ARBA" id="ARBA00022553"/>
    </source>
</evidence>
<keyword evidence="11 15" id="KW-1133">Transmembrane helix</keyword>
<evidence type="ECO:0000256" key="7">
    <source>
        <dbReference type="ARBA" id="ARBA00022741"/>
    </source>
</evidence>
<evidence type="ECO:0000256" key="11">
    <source>
        <dbReference type="ARBA" id="ARBA00022989"/>
    </source>
</evidence>
<dbReference type="SMART" id="SM00388">
    <property type="entry name" value="HisKA"/>
    <property type="match status" value="1"/>
</dbReference>
<dbReference type="GO" id="GO:0016020">
    <property type="term" value="C:membrane"/>
    <property type="evidence" value="ECO:0007669"/>
    <property type="project" value="UniProtKB-SubCell"/>
</dbReference>
<evidence type="ECO:0000259" key="17">
    <source>
        <dbReference type="PROSITE" id="PS50110"/>
    </source>
</evidence>
<dbReference type="PANTHER" id="PTHR45339">
    <property type="entry name" value="HYBRID SIGNAL TRANSDUCTION HISTIDINE KINASE J"/>
    <property type="match status" value="1"/>
</dbReference>
<feature type="transmembrane region" description="Helical" evidence="15">
    <location>
        <begin position="298"/>
        <end position="318"/>
    </location>
</feature>
<feature type="modified residue" description="4-aspartylphosphate" evidence="14">
    <location>
        <position position="811"/>
    </location>
</feature>
<dbReference type="PROSITE" id="PS50109">
    <property type="entry name" value="HIS_KIN"/>
    <property type="match status" value="1"/>
</dbReference>
<dbReference type="SMART" id="SM00387">
    <property type="entry name" value="HATPase_c"/>
    <property type="match status" value="1"/>
</dbReference>
<evidence type="ECO:0000259" key="16">
    <source>
        <dbReference type="PROSITE" id="PS50109"/>
    </source>
</evidence>
<evidence type="ECO:0000256" key="3">
    <source>
        <dbReference type="ARBA" id="ARBA00012438"/>
    </source>
</evidence>
<evidence type="ECO:0000256" key="10">
    <source>
        <dbReference type="ARBA" id="ARBA00022840"/>
    </source>
</evidence>
<dbReference type="FunFam" id="3.30.565.10:FF:000010">
    <property type="entry name" value="Sensor histidine kinase RcsC"/>
    <property type="match status" value="1"/>
</dbReference>
<dbReference type="SUPFAM" id="SSF52172">
    <property type="entry name" value="CheY-like"/>
    <property type="match status" value="1"/>
</dbReference>
<dbReference type="Proteomes" id="UP000188276">
    <property type="component" value="Unassembled WGS sequence"/>
</dbReference>
<dbReference type="GO" id="GO:0000155">
    <property type="term" value="F:phosphorelay sensor kinase activity"/>
    <property type="evidence" value="ECO:0007669"/>
    <property type="project" value="InterPro"/>
</dbReference>
<dbReference type="InterPro" id="IPR005467">
    <property type="entry name" value="His_kinase_dom"/>
</dbReference>
<protein>
    <recommendedName>
        <fullName evidence="3">histidine kinase</fullName>
        <ecNumber evidence="3">2.7.13.3</ecNumber>
    </recommendedName>
</protein>